<accession>A0ABD3TS75</accession>
<dbReference type="EMBL" id="JBJXBP010000003">
    <property type="protein sequence ID" value="KAL3839900.1"/>
    <property type="molecule type" value="Genomic_DNA"/>
</dbReference>
<reference evidence="2 3" key="1">
    <citation type="submission" date="2024-12" db="EMBL/GenBank/DDBJ databases">
        <title>The unique morphological basis and parallel evolutionary history of personate flowers in Penstemon.</title>
        <authorList>
            <person name="Depatie T.H."/>
            <person name="Wessinger C.A."/>
        </authorList>
    </citation>
    <scope>NUCLEOTIDE SEQUENCE [LARGE SCALE GENOMIC DNA]</scope>
    <source>
        <strain evidence="2">WTNN_2</strain>
        <tissue evidence="2">Leaf</tissue>
    </source>
</reference>
<dbReference type="Pfam" id="PF00407">
    <property type="entry name" value="Bet_v_1"/>
    <property type="match status" value="1"/>
</dbReference>
<comment type="caution">
    <text evidence="2">The sequence shown here is derived from an EMBL/GenBank/DDBJ whole genome shotgun (WGS) entry which is preliminary data.</text>
</comment>
<dbReference type="InterPro" id="IPR023393">
    <property type="entry name" value="START-like_dom_sf"/>
</dbReference>
<dbReference type="Gene3D" id="3.30.530.20">
    <property type="match status" value="1"/>
</dbReference>
<organism evidence="2 3">
    <name type="scientific">Penstemon smallii</name>
    <dbReference type="NCBI Taxonomy" id="265156"/>
    <lineage>
        <taxon>Eukaryota</taxon>
        <taxon>Viridiplantae</taxon>
        <taxon>Streptophyta</taxon>
        <taxon>Embryophyta</taxon>
        <taxon>Tracheophyta</taxon>
        <taxon>Spermatophyta</taxon>
        <taxon>Magnoliopsida</taxon>
        <taxon>eudicotyledons</taxon>
        <taxon>Gunneridae</taxon>
        <taxon>Pentapetalae</taxon>
        <taxon>asterids</taxon>
        <taxon>lamiids</taxon>
        <taxon>Lamiales</taxon>
        <taxon>Plantaginaceae</taxon>
        <taxon>Cheloneae</taxon>
        <taxon>Penstemon</taxon>
    </lineage>
</organism>
<evidence type="ECO:0000313" key="2">
    <source>
        <dbReference type="EMBL" id="KAL3839900.1"/>
    </source>
</evidence>
<keyword evidence="3" id="KW-1185">Reference proteome</keyword>
<dbReference type="InterPro" id="IPR051761">
    <property type="entry name" value="MLP-like_ligand-binding"/>
</dbReference>
<evidence type="ECO:0000313" key="3">
    <source>
        <dbReference type="Proteomes" id="UP001634393"/>
    </source>
</evidence>
<dbReference type="SUPFAM" id="SSF55961">
    <property type="entry name" value="Bet v1-like"/>
    <property type="match status" value="1"/>
</dbReference>
<evidence type="ECO:0000259" key="1">
    <source>
        <dbReference type="Pfam" id="PF00407"/>
    </source>
</evidence>
<sequence>MGLHGTLVASVEFKAGGDLYHELVRYNPNKVADITPEKVQGCDVHEGEFGKVGSIVLWRYTHGKYIHRYSQLISFQSS</sequence>
<protein>
    <recommendedName>
        <fullName evidence="1">Bet v I/Major latex protein domain-containing protein</fullName>
    </recommendedName>
</protein>
<name>A0ABD3TS75_9LAMI</name>
<dbReference type="AlphaFoldDB" id="A0ABD3TS75"/>
<dbReference type="PANTHER" id="PTHR31907">
    <property type="entry name" value="MLP-LIKE PROTEIN 423"/>
    <property type="match status" value="1"/>
</dbReference>
<feature type="domain" description="Bet v I/Major latex protein" evidence="1">
    <location>
        <begin position="4"/>
        <end position="64"/>
    </location>
</feature>
<proteinExistence type="predicted"/>
<gene>
    <name evidence="2" type="ORF">ACJIZ3_024491</name>
</gene>
<dbReference type="Proteomes" id="UP001634393">
    <property type="component" value="Unassembled WGS sequence"/>
</dbReference>
<dbReference type="InterPro" id="IPR000916">
    <property type="entry name" value="Bet_v_I/MLP"/>
</dbReference>